<evidence type="ECO:0000313" key="2">
    <source>
        <dbReference type="EMBL" id="SMF06338.1"/>
    </source>
</evidence>
<feature type="coiled-coil region" evidence="1">
    <location>
        <begin position="119"/>
        <end position="184"/>
    </location>
</feature>
<reference evidence="3" key="1">
    <citation type="submission" date="2017-04" db="EMBL/GenBank/DDBJ databases">
        <authorList>
            <person name="Varghese N."/>
            <person name="Submissions S."/>
        </authorList>
    </citation>
    <scope>NUCLEOTIDE SEQUENCE [LARGE SCALE GENOMIC DNA]</scope>
    <source>
        <strain evidence="3">RKEM611</strain>
    </source>
</reference>
<dbReference type="STRING" id="1513793.SAMN06296036_104126"/>
<accession>A0A1Y6BJH6</accession>
<dbReference type="RefSeq" id="WP_132316815.1">
    <property type="nucleotide sequence ID" value="NZ_FWZT01000004.1"/>
</dbReference>
<name>A0A1Y6BJH6_9BACT</name>
<keyword evidence="3" id="KW-1185">Reference proteome</keyword>
<dbReference type="OrthoDB" id="7056781at2"/>
<keyword evidence="1" id="KW-0175">Coiled coil</keyword>
<dbReference type="AlphaFoldDB" id="A0A1Y6BJH6"/>
<evidence type="ECO:0000256" key="1">
    <source>
        <dbReference type="SAM" id="Coils"/>
    </source>
</evidence>
<dbReference type="Proteomes" id="UP000192907">
    <property type="component" value="Unassembled WGS sequence"/>
</dbReference>
<proteinExistence type="predicted"/>
<organism evidence="2 3">
    <name type="scientific">Pseudobacteriovorax antillogorgiicola</name>
    <dbReference type="NCBI Taxonomy" id="1513793"/>
    <lineage>
        <taxon>Bacteria</taxon>
        <taxon>Pseudomonadati</taxon>
        <taxon>Bdellovibrionota</taxon>
        <taxon>Oligoflexia</taxon>
        <taxon>Oligoflexales</taxon>
        <taxon>Pseudobacteriovoracaceae</taxon>
        <taxon>Pseudobacteriovorax</taxon>
    </lineage>
</organism>
<gene>
    <name evidence="2" type="ORF">SAMN06296036_104126</name>
</gene>
<evidence type="ECO:0000313" key="3">
    <source>
        <dbReference type="Proteomes" id="UP000192907"/>
    </source>
</evidence>
<protein>
    <submittedName>
        <fullName evidence="2">Uncharacterized protein</fullName>
    </submittedName>
</protein>
<sequence length="361" mass="40912">MVLGRSDDSGEIFVKDELDLSKASYAEGLSSTDFNQETEAFHVTYDRILFKSPMEIIATVLDANGYLVNLENIIACVDDLSFGVRAQLKKSGAQYPVAKSFIPCLQFRLPKKSKIGPILQRFYGEIEAYESRLAELQGHPNKKGPKLKDPKELDTQLKKLEKENKDLRDEVNELKSQLGRIVKAEASANRALVNQNLMPPNIRLAKVRDVDLAERVIGLRAGRTNINFPMVLSPVVPELDDKCLVHIEQGQVLGGFFYESKGKDIDPGLGEILWVDGDTCKIRDPERRIWLINAKHDAEREMFSQMKRGDEVLLYMLEGKVVRIQTMKQAQSLYYISKVMDAVTKQQLNRRDPVTRKQGES</sequence>
<dbReference type="EMBL" id="FWZT01000004">
    <property type="protein sequence ID" value="SMF06338.1"/>
    <property type="molecule type" value="Genomic_DNA"/>
</dbReference>